<comment type="cofactor">
    <cofactor evidence="1">
        <name>[4Fe-4S] cluster</name>
        <dbReference type="ChEBI" id="CHEBI:49883"/>
    </cofactor>
</comment>
<dbReference type="Gene3D" id="1.10.1670.10">
    <property type="entry name" value="Helix-hairpin-Helix base-excision DNA repair enzymes (C-terminal)"/>
    <property type="match status" value="1"/>
</dbReference>
<evidence type="ECO:0000313" key="13">
    <source>
        <dbReference type="Proteomes" id="UP001291623"/>
    </source>
</evidence>
<keyword evidence="4" id="KW-0004">4Fe-4S</keyword>
<dbReference type="InterPro" id="IPR023170">
    <property type="entry name" value="HhH_base_excis_C"/>
</dbReference>
<keyword evidence="7" id="KW-0411">Iron-sulfur</keyword>
<dbReference type="CDD" id="cd00056">
    <property type="entry name" value="ENDO3c"/>
    <property type="match status" value="1"/>
</dbReference>
<evidence type="ECO:0000256" key="9">
    <source>
        <dbReference type="ARBA" id="ARBA00023242"/>
    </source>
</evidence>
<dbReference type="GO" id="GO:0006284">
    <property type="term" value="P:base-excision repair"/>
    <property type="evidence" value="ECO:0007669"/>
    <property type="project" value="InterPro"/>
</dbReference>
<dbReference type="InterPro" id="IPR028925">
    <property type="entry name" value="RRM_DME"/>
</dbReference>
<dbReference type="GO" id="GO:0141166">
    <property type="term" value="P:chromosomal 5-methylcytosine DNA demethylation pathway"/>
    <property type="evidence" value="ECO:0007669"/>
    <property type="project" value="InterPro"/>
</dbReference>
<feature type="region of interest" description="Disordered" evidence="10">
    <location>
        <begin position="1023"/>
        <end position="1057"/>
    </location>
</feature>
<dbReference type="PANTHER" id="PTHR46213:SF9">
    <property type="entry name" value="PROTEIN ROS1-LIKE"/>
    <property type="match status" value="1"/>
</dbReference>
<dbReference type="GO" id="GO:0005634">
    <property type="term" value="C:nucleus"/>
    <property type="evidence" value="ECO:0007669"/>
    <property type="project" value="UniProtKB-SubCell"/>
</dbReference>
<feature type="region of interest" description="Disordered" evidence="10">
    <location>
        <begin position="1"/>
        <end position="35"/>
    </location>
</feature>
<keyword evidence="13" id="KW-1185">Reference proteome</keyword>
<feature type="region of interest" description="Disordered" evidence="10">
    <location>
        <begin position="1093"/>
        <end position="1122"/>
    </location>
</feature>
<proteinExistence type="inferred from homology"/>
<feature type="compositionally biased region" description="Basic residues" evidence="10">
    <location>
        <begin position="303"/>
        <end position="312"/>
    </location>
</feature>
<evidence type="ECO:0000256" key="7">
    <source>
        <dbReference type="ARBA" id="ARBA00023014"/>
    </source>
</evidence>
<comment type="subcellular location">
    <subcellularLocation>
        <location evidence="2">Nucleus</location>
    </subcellularLocation>
</comment>
<keyword evidence="5" id="KW-0479">Metal-binding</keyword>
<feature type="region of interest" description="Disordered" evidence="10">
    <location>
        <begin position="1252"/>
        <end position="1287"/>
    </location>
</feature>
<dbReference type="SUPFAM" id="SSF48150">
    <property type="entry name" value="DNA-glycosylase"/>
    <property type="match status" value="1"/>
</dbReference>
<dbReference type="Gene3D" id="1.10.340.30">
    <property type="entry name" value="Hypothetical protein, domain 2"/>
    <property type="match status" value="1"/>
</dbReference>
<reference evidence="12" key="1">
    <citation type="submission" date="2023-12" db="EMBL/GenBank/DDBJ databases">
        <title>Genome assembly of Anisodus tanguticus.</title>
        <authorList>
            <person name="Wang Y.-J."/>
        </authorList>
    </citation>
    <scope>NUCLEOTIDE SEQUENCE</scope>
    <source>
        <strain evidence="12">KB-2021</strain>
        <tissue evidence="12">Leaf</tissue>
    </source>
</reference>
<evidence type="ECO:0000256" key="5">
    <source>
        <dbReference type="ARBA" id="ARBA00022723"/>
    </source>
</evidence>
<evidence type="ECO:0000256" key="1">
    <source>
        <dbReference type="ARBA" id="ARBA00001966"/>
    </source>
</evidence>
<comment type="similarity">
    <text evidence="3">Belongs to the DNA glycosylase family. DEMETER subfamily.</text>
</comment>
<feature type="domain" description="HhH-GPD" evidence="11">
    <location>
        <begin position="1296"/>
        <end position="1448"/>
    </location>
</feature>
<feature type="compositionally biased region" description="Polar residues" evidence="10">
    <location>
        <begin position="1"/>
        <end position="10"/>
    </location>
</feature>
<keyword evidence="9" id="KW-0539">Nucleus</keyword>
<evidence type="ECO:0000256" key="2">
    <source>
        <dbReference type="ARBA" id="ARBA00004123"/>
    </source>
</evidence>
<feature type="compositionally biased region" description="Polar residues" evidence="10">
    <location>
        <begin position="378"/>
        <end position="396"/>
    </location>
</feature>
<comment type="caution">
    <text evidence="12">The sequence shown here is derived from an EMBL/GenBank/DDBJ whole genome shotgun (WGS) entry which is preliminary data.</text>
</comment>
<dbReference type="InterPro" id="IPR011257">
    <property type="entry name" value="DNA_glycosylase"/>
</dbReference>
<gene>
    <name evidence="12" type="ORF">RND71_004036</name>
</gene>
<accession>A0AAE1VXF7</accession>
<dbReference type="Pfam" id="PF15628">
    <property type="entry name" value="RRM_DME"/>
    <property type="match status" value="1"/>
</dbReference>
<dbReference type="InterPro" id="IPR003651">
    <property type="entry name" value="Endonuclease3_FeS-loop_motif"/>
</dbReference>
<dbReference type="GO" id="GO:0003677">
    <property type="term" value="F:DNA binding"/>
    <property type="evidence" value="ECO:0007669"/>
    <property type="project" value="UniProtKB-KW"/>
</dbReference>
<feature type="compositionally biased region" description="Basic and acidic residues" evidence="10">
    <location>
        <begin position="277"/>
        <end position="302"/>
    </location>
</feature>
<organism evidence="12 13">
    <name type="scientific">Anisodus tanguticus</name>
    <dbReference type="NCBI Taxonomy" id="243964"/>
    <lineage>
        <taxon>Eukaryota</taxon>
        <taxon>Viridiplantae</taxon>
        <taxon>Streptophyta</taxon>
        <taxon>Embryophyta</taxon>
        <taxon>Tracheophyta</taxon>
        <taxon>Spermatophyta</taxon>
        <taxon>Magnoliopsida</taxon>
        <taxon>eudicotyledons</taxon>
        <taxon>Gunneridae</taxon>
        <taxon>Pentapetalae</taxon>
        <taxon>asterids</taxon>
        <taxon>lamiids</taxon>
        <taxon>Solanales</taxon>
        <taxon>Solanaceae</taxon>
        <taxon>Solanoideae</taxon>
        <taxon>Hyoscyameae</taxon>
        <taxon>Anisodus</taxon>
    </lineage>
</organism>
<feature type="compositionally biased region" description="Polar residues" evidence="10">
    <location>
        <begin position="445"/>
        <end position="458"/>
    </location>
</feature>
<evidence type="ECO:0000313" key="12">
    <source>
        <dbReference type="EMBL" id="KAK4377740.1"/>
    </source>
</evidence>
<keyword evidence="8" id="KW-0238">DNA-binding</keyword>
<dbReference type="GO" id="GO:0019104">
    <property type="term" value="F:DNA N-glycosylase activity"/>
    <property type="evidence" value="ECO:0007669"/>
    <property type="project" value="InterPro"/>
</dbReference>
<feature type="compositionally biased region" description="Polar residues" evidence="10">
    <location>
        <begin position="1261"/>
        <end position="1276"/>
    </location>
</feature>
<dbReference type="Proteomes" id="UP001291623">
    <property type="component" value="Unassembled WGS sequence"/>
</dbReference>
<dbReference type="SMART" id="SM00478">
    <property type="entry name" value="ENDO3c"/>
    <property type="match status" value="1"/>
</dbReference>
<sequence length="1847" mass="205703">MDIGQGSSWIPATPGKPGFVKSPPICSNSQENQQAHVDWSDLQREQEAMTYAAGPMTEAQNAAPNHGSTSSVTVDQCFTTSQAAVGTKSEMYGGGINMYNNLSSDNIDMWSNMSFGDLLAMAHAGSTTPADETAYCVKSSFKPLINSQNADESSIFSSFPFNLNSPPRMMDATLSSNIPFQFEPVTPDVIKSKEQASNASNVDINVTTVARVIQSNEDTIRRAEANELQQNKEQSDLILDQSELQEYHKPDKEGKQDTQLNNTPEQKPRRRKHRPKVVREGKPKRTPKPRTEKQPGSEEPKTEKRKYVRKNKVGGPAATSAEEVNNTICHEGKPPSSEETPTEKRKYVRRNQVNKSMEKPSEEGSSGTIGRPAATSAEEVNNTICQEGKPTSSHKTPTAKRKYVRRNQVNKSKEKHSEEGSSETTDPADVSLPRKSCRKSLNFEFESQTSDENSSYRPSTLDLHANNSRSSAQSAQSAQLGQGKEAINDETEVGKTYNISSPLNQEARNYLSQPGMQYPGPPTPDKVGWNHDKVMVGNSRFICSDLTHDKQASIQQMTPQSPIFSNCSSSECLPHGKGLNRQHLYRTDEAQLYSINARGAYFNSMQAYQAILPANQPGFYSNIGMHFHSIYQKRAEKGHSSTTSYIKAFTGETNDMPSSQCNISGYPSNNSATTIANNRMWNSNVMPAFVEAERLRKRRSNGATQVHDLAPLHEIYRQFPTSTSKKATKHGFGERYKNSYLSNACMGAPIVDTQEAMKKKKKSKTSILVNSAASDMYTHQQFTKGARGTERHILTTINYIITIYLLTTLNAGSLPALTWRGMSPIDEIAEHLRHLDLNRESSQNQGQHGIISYNAKFQGESALVLYQGDGSIVPFGSSLARKRKPRPKVDVDDETDRVWKLLLQDINSEGIDGTDEDKAKWWEEERRVFNGRADSFIARMRLVQGDRRFSPWKGSVVDSVVGVFLTQNVSDHLSSSAFMSLAAHFPLKTDSTEQHEGNTGIMIEEPEECATDPNVSIRWYEDQPNQSTRCQDSSGVYNTDSNEEKAAADGSESSENSTQCIKSAECSVILQSDSSREGSDLYHHESTVLGFGDRKELNDLPSSPSSVVSSENSAVIQASERTDSSNFRSSTSFLKLLQMAGTSGARGTRCTEHLQEGENFPFLGKELNSPKQSGLSAESADPALYAMNPQNKLDTETVNDAEVNVELQFQTEDSNCNVQQVPEAPTFSETIVDVTERANIVFDSCKSEQRVEESNLKNDSNHVCSKVDSVNGNPSKAKNGRPGKQKENIDWDSLRLQAQANGKKRERTTNTMDSLDYEAVRCANVNEVAHTIKERGMNNKLAERIKAFLDRIVSEHGSIDLEWLRDVPPDKAKEYLLSIRGLGLKSVECVRLLTLHHLAFPVDVNVGRIAVRLGWVPLQPLPESLQLHLLELYPILESIQQYLWPRLCKLDQRTLYELHYHMITFGKVFCTKSKPNCNACPLRGECRHFASAFASARLALPAPEEKSIVCATENKASNNNPREDFTHLPLPLPLGNQQPVEHQKLINSAPIIEVPTTPEPIVEVPATPEQEQIQAPEIDIEDMCFEDPNEIPMIELNMAEFTQNVKKYVEKNMELQQVEMSNALVALTSEAASIPTPKLKNVSRLRTEHQVYELPDSHPLLEGSDKREPDDPSSYLLAIWTPGETANSMQPPETECNSQESGKLCENETCSSCNSIREAHSQTVRGTLLIPCRTATRGSFPLNGTYFQVNEVFADHDSSLNPINVPRDWLWNLPRRTVYFGTSVASIFKGLNTESIQHCFWRGFVCVRGFERQIRAPRPLLARFHFPASKLLNRAKGKTNEDKGVTT</sequence>
<dbReference type="InterPro" id="IPR003265">
    <property type="entry name" value="HhH-GPD_domain"/>
</dbReference>
<dbReference type="PANTHER" id="PTHR46213">
    <property type="entry name" value="TRANSCRIPTIONAL ACTIVATOR DEMETER"/>
    <property type="match status" value="1"/>
</dbReference>
<evidence type="ECO:0000256" key="10">
    <source>
        <dbReference type="SAM" id="MobiDB-lite"/>
    </source>
</evidence>
<keyword evidence="6" id="KW-0408">Iron</keyword>
<dbReference type="InterPro" id="IPR044811">
    <property type="entry name" value="DME/ROS1"/>
</dbReference>
<protein>
    <recommendedName>
        <fullName evidence="11">HhH-GPD domain-containing protein</fullName>
    </recommendedName>
</protein>
<feature type="compositionally biased region" description="Polar residues" evidence="10">
    <location>
        <begin position="1023"/>
        <end position="1040"/>
    </location>
</feature>
<dbReference type="GO" id="GO:0035514">
    <property type="term" value="F:DNA demethylase activity"/>
    <property type="evidence" value="ECO:0007669"/>
    <property type="project" value="InterPro"/>
</dbReference>
<evidence type="ECO:0000256" key="6">
    <source>
        <dbReference type="ARBA" id="ARBA00023004"/>
    </source>
</evidence>
<feature type="compositionally biased region" description="Polar residues" evidence="10">
    <location>
        <begin position="25"/>
        <end position="35"/>
    </location>
</feature>
<dbReference type="InterPro" id="IPR028924">
    <property type="entry name" value="Perm-CXXC"/>
</dbReference>
<feature type="compositionally biased region" description="Low complexity" evidence="10">
    <location>
        <begin position="1101"/>
        <end position="1110"/>
    </location>
</feature>
<dbReference type="GO" id="GO:0046872">
    <property type="term" value="F:metal ion binding"/>
    <property type="evidence" value="ECO:0007669"/>
    <property type="project" value="UniProtKB-KW"/>
</dbReference>
<feature type="region of interest" description="Disordered" evidence="10">
    <location>
        <begin position="249"/>
        <end position="501"/>
    </location>
</feature>
<dbReference type="SMART" id="SM00525">
    <property type="entry name" value="FES"/>
    <property type="match status" value="1"/>
</dbReference>
<evidence type="ECO:0000256" key="4">
    <source>
        <dbReference type="ARBA" id="ARBA00022485"/>
    </source>
</evidence>
<evidence type="ECO:0000259" key="11">
    <source>
        <dbReference type="SMART" id="SM00478"/>
    </source>
</evidence>
<dbReference type="GO" id="GO:0051539">
    <property type="term" value="F:4 iron, 4 sulfur cluster binding"/>
    <property type="evidence" value="ECO:0007669"/>
    <property type="project" value="UniProtKB-KW"/>
</dbReference>
<evidence type="ECO:0000256" key="3">
    <source>
        <dbReference type="ARBA" id="ARBA00005646"/>
    </source>
</evidence>
<dbReference type="GO" id="GO:0003906">
    <property type="term" value="F:DNA-(apurinic or apyrimidinic site) endonuclease activity"/>
    <property type="evidence" value="ECO:0007669"/>
    <property type="project" value="UniProtKB-ARBA"/>
</dbReference>
<dbReference type="Pfam" id="PF15629">
    <property type="entry name" value="Perm-CXXC"/>
    <property type="match status" value="1"/>
</dbReference>
<evidence type="ECO:0000256" key="8">
    <source>
        <dbReference type="ARBA" id="ARBA00023125"/>
    </source>
</evidence>
<dbReference type="EMBL" id="JAVYJV010000002">
    <property type="protein sequence ID" value="KAK4377740.1"/>
    <property type="molecule type" value="Genomic_DNA"/>
</dbReference>
<name>A0AAE1VXF7_9SOLA</name>
<dbReference type="FunFam" id="1.10.1670.10:FF:000004">
    <property type="entry name" value="DNA glycosylase/AP lyase ROS1"/>
    <property type="match status" value="1"/>
</dbReference>
<feature type="compositionally biased region" description="Low complexity" evidence="10">
    <location>
        <begin position="470"/>
        <end position="479"/>
    </location>
</feature>